<protein>
    <submittedName>
        <fullName evidence="1">Uncharacterized protein</fullName>
    </submittedName>
</protein>
<gene>
    <name evidence="1" type="ORF">DSS3VP1_00104</name>
</gene>
<organism evidence="1 2">
    <name type="scientific">Bacteriophage DSS3_VP1</name>
    <dbReference type="NCBI Taxonomy" id="2664196"/>
    <lineage>
        <taxon>Viruses</taxon>
        <taxon>Duplodnaviria</taxon>
        <taxon>Heunggongvirae</taxon>
        <taxon>Uroviricota</taxon>
        <taxon>Caudoviricetes</taxon>
        <taxon>Naomviridae</taxon>
        <taxon>Noahvirus</taxon>
        <taxon>Noahvirus arc</taxon>
    </lineage>
</organism>
<sequence length="660" mass="74430">MSNFKAFARAIETQYEEFVKGELYVVDISDEVIKDVYLNSFPEGTNPVYLTNTEHDCSCCKQFIRNIGKLVALENGRRMTVWGVEGLPYPYDVVSAAMDELVMSAPIKTVFRTSERQFGKGETRQVLDNGQVKTWDHFEGRVGNKHYCSDPAARRSSIESAMQVFRRGMEELSLSAVESVLDLIKDNNLYRGEEHKTALTGFRKLKKAYEKAKDKDVFLWENINDRSARFRNTVIGSLVIDLSKGESLDKAVRMFESKVAPHNYKRPKALITPKMIEAAMDTLRELDLGSSVERRFAKIDDVSVNDVLFVDNSVQGQMKGGLESLLMEEVKPKKPNFKKATKVSIEDFMSSVVPNAKSIHVSLENKHMGNFVSLTAPQHEDSGRLFKWGNDFAWAYDGNITDSIQERVKAAGGKVDGAALRFSLSWFNYDDLDIHVLPPNGREIYFGNKREAGGELDVDMNIGASTREAVENVRWMTRPADGTYRVKIHNYTKRESIDVGFDLQVADSVAVHNFSYRKPVSGNKLAVDVVIKGGLIHSIKPAKDVTGDTQPVDKWGVKTNALVKVQTMMFSPNFWGDNEEGNKHWFFILEGCKNEEPVRGFFNEYLNGNLTKHRKVFEVLADKTKCEVTDNQLSGVGFSSTKKETLNVTVDNKPFEITFG</sequence>
<evidence type="ECO:0000313" key="1">
    <source>
        <dbReference type="EMBL" id="QGH74672.1"/>
    </source>
</evidence>
<dbReference type="Proteomes" id="UP000594402">
    <property type="component" value="Segment"/>
</dbReference>
<evidence type="ECO:0000313" key="2">
    <source>
        <dbReference type="Proteomes" id="UP000594402"/>
    </source>
</evidence>
<accession>A0A7S5KRQ5</accession>
<proteinExistence type="predicted"/>
<dbReference type="EMBL" id="MN602266">
    <property type="protein sequence ID" value="QGH74672.1"/>
    <property type="molecule type" value="Genomic_DNA"/>
</dbReference>
<keyword evidence="2" id="KW-1185">Reference proteome</keyword>
<reference evidence="1 2" key="1">
    <citation type="submission" date="2019-10" db="EMBL/GenBank/DDBJ databases">
        <title>Isolation and characterisation of a new family of globally distributed lytic roseophage, the Naomivirus.</title>
        <authorList>
            <person name="Rihtman B."/>
            <person name="Puxty R.J."/>
            <person name="Hapeshi A."/>
            <person name="Zhan Y."/>
            <person name="Michinevski S."/>
            <person name="Waterfield N.R."/>
            <person name="Chen F."/>
            <person name="Millard A.D."/>
            <person name="Scanlan D.J."/>
            <person name="Chen Y."/>
        </authorList>
    </citation>
    <scope>NUCLEOTIDE SEQUENCE [LARGE SCALE GENOMIC DNA]</scope>
</reference>
<name>A0A7S5KRQ5_9CAUD</name>